<reference evidence="3" key="1">
    <citation type="journal article" date="2019" name="Int. J. Syst. Evol. Microbiol.">
        <title>The Global Catalogue of Microorganisms (GCM) 10K type strain sequencing project: providing services to taxonomists for standard genome sequencing and annotation.</title>
        <authorList>
            <consortium name="The Broad Institute Genomics Platform"/>
            <consortium name="The Broad Institute Genome Sequencing Center for Infectious Disease"/>
            <person name="Wu L."/>
            <person name="Ma J."/>
        </authorList>
    </citation>
    <scope>NUCLEOTIDE SEQUENCE [LARGE SCALE GENOMIC DNA]</scope>
    <source>
        <strain evidence="3">CCUG 63682</strain>
    </source>
</reference>
<name>A0ABV9N3G4_9FLAO</name>
<dbReference type="Proteomes" id="UP001595953">
    <property type="component" value="Unassembled WGS sequence"/>
</dbReference>
<dbReference type="SUPFAM" id="SSF48726">
    <property type="entry name" value="Immunoglobulin"/>
    <property type="match status" value="1"/>
</dbReference>
<dbReference type="Gene3D" id="2.60.40.10">
    <property type="entry name" value="Immunoglobulins"/>
    <property type="match status" value="3"/>
</dbReference>
<dbReference type="InterPro" id="IPR013783">
    <property type="entry name" value="Ig-like_fold"/>
</dbReference>
<sequence>MGSIVSYTVQLTMCIGLLLLSSTMLGQSLKQPELQFSAPCVSASFNEFHVNFAWDPPMVYSDNKFILELSDKDGSFANPRELVAYGDKNTIFKFEFVFAFPTDLRGTNYKVRVRSTNPQKISPESNAFPAYYLAVNQPLVINNFVGTIASCDGSPVTINVTNYPNQPAYRWYRNGTYLSSQNQSSITTSQAGIYYVELDYGTYCSSATLSNAVELVNGQSTGVSINGSNSIEVCEGQSHFLVASLDNTNTSYKWFRNNQAVSTSGYHPRFDINTVDNAEGTWHVEIQRNGGCMERSGNVTVQYKSINASLQSQSGTLLLPGDEITLEASTNATQPSYSWYRNDVLISNATEKTYATSQPGSYFAKIKESAGCILEIATARINIEIPTSISVSIGKRSDYLSCESASTEISLSTITATLSDGSEIDAYNSLVNRFSYQWYRNTVLLANATTTSLMLDGPEDNGIYKIKAALNDLNLVSNEEDIKLGLSNDLTITSVGSLSCDGSTSVKLSANVTDPNFTYQWYKDGQVMDSENSPYVETNESGTFKLEVNGFGCSLISENLTISPLNTDVVQVDSGDFVTINEGISRTINATGADSYAWYRAETLDLISNDSYLTISEEGQYILKASVNGCEITKTITVEYLESFAIPNVITPNADGYNDKWILPNSYANNSNVEVSIFTLTGERVIQTYNYQNDWPQNNIPVASSSKKPIYFYKITKDNNVLRKGTITVID</sequence>
<dbReference type="InterPro" id="IPR036179">
    <property type="entry name" value="Ig-like_dom_sf"/>
</dbReference>
<feature type="domain" description="Ig-like" evidence="1">
    <location>
        <begin position="494"/>
        <end position="563"/>
    </location>
</feature>
<dbReference type="InterPro" id="IPR007110">
    <property type="entry name" value="Ig-like_dom"/>
</dbReference>
<evidence type="ECO:0000313" key="3">
    <source>
        <dbReference type="Proteomes" id="UP001595953"/>
    </source>
</evidence>
<dbReference type="PROSITE" id="PS50835">
    <property type="entry name" value="IG_LIKE"/>
    <property type="match status" value="1"/>
</dbReference>
<comment type="caution">
    <text evidence="2">The sequence shown here is derived from an EMBL/GenBank/DDBJ whole genome shotgun (WGS) entry which is preliminary data.</text>
</comment>
<accession>A0ABV9N3G4</accession>
<protein>
    <submittedName>
        <fullName evidence="2">Gliding motility-associated C-terminal domain-containing protein</fullName>
    </submittedName>
</protein>
<dbReference type="EMBL" id="JBHSGP010000014">
    <property type="protein sequence ID" value="MFC4722837.1"/>
    <property type="molecule type" value="Genomic_DNA"/>
</dbReference>
<dbReference type="RefSeq" id="WP_387963693.1">
    <property type="nucleotide sequence ID" value="NZ_JBHSGP010000014.1"/>
</dbReference>
<evidence type="ECO:0000313" key="2">
    <source>
        <dbReference type="EMBL" id="MFC4722837.1"/>
    </source>
</evidence>
<organism evidence="2 3">
    <name type="scientific">Geojedonia litorea</name>
    <dbReference type="NCBI Taxonomy" id="1268269"/>
    <lineage>
        <taxon>Bacteria</taxon>
        <taxon>Pseudomonadati</taxon>
        <taxon>Bacteroidota</taxon>
        <taxon>Flavobacteriia</taxon>
        <taxon>Flavobacteriales</taxon>
        <taxon>Flavobacteriaceae</taxon>
        <taxon>Geojedonia</taxon>
    </lineage>
</organism>
<evidence type="ECO:0000259" key="1">
    <source>
        <dbReference type="PROSITE" id="PS50835"/>
    </source>
</evidence>
<gene>
    <name evidence="2" type="ORF">ACFO5O_10930</name>
</gene>
<proteinExistence type="predicted"/>
<dbReference type="Pfam" id="PF13585">
    <property type="entry name" value="CHU_C"/>
    <property type="match status" value="1"/>
</dbReference>
<keyword evidence="3" id="KW-1185">Reference proteome</keyword>